<comment type="subcellular location">
    <subcellularLocation>
        <location evidence="1">Cell membrane</location>
        <topology evidence="1">Multi-pass membrane protein</topology>
    </subcellularLocation>
</comment>
<feature type="transmembrane region" description="Helical" evidence="7">
    <location>
        <begin position="185"/>
        <end position="211"/>
    </location>
</feature>
<feature type="transmembrane region" description="Helical" evidence="7">
    <location>
        <begin position="14"/>
        <end position="31"/>
    </location>
</feature>
<keyword evidence="3" id="KW-1003">Cell membrane</keyword>
<evidence type="ECO:0000256" key="6">
    <source>
        <dbReference type="ARBA" id="ARBA00023136"/>
    </source>
</evidence>
<feature type="transmembrane region" description="Helical" evidence="7">
    <location>
        <begin position="84"/>
        <end position="103"/>
    </location>
</feature>
<dbReference type="EMBL" id="CACVAQ010000501">
    <property type="protein sequence ID" value="CAA6829555.1"/>
    <property type="molecule type" value="Genomic_DNA"/>
</dbReference>
<dbReference type="InterPro" id="IPR007140">
    <property type="entry name" value="DUF350"/>
</dbReference>
<proteinExistence type="inferred from homology"/>
<feature type="transmembrane region" description="Helical" evidence="7">
    <location>
        <begin position="223"/>
        <end position="243"/>
    </location>
</feature>
<name>A0A6S6U537_9BACT</name>
<sequence>MEEYLEFSYWGEPFVYMLVCFLLFLSGKFLYQLLHRGVDVDAEMVDKDNLAFAVTHVGYFVGLLFAICGAMAGFQQDSLVQDLMITFGFGLGAIVLLNVAIIINDRVIFGGLELKKSIVEKENVAVGIVEAANSIANGLIIYGVLTVESEHVFIALIFWLVAQILIIVMAMLYNKVMSYDVFSKIYAGNAAVAVSLAGFLVGMANIIRYAIESEHSDWGESAVAISIHLGVALIAFPVFRFLTDKLLLPKRSITDELINQEKPNFGVGLVEAFAYVSASVLIVISL</sequence>
<accession>A0A6S6U537</accession>
<evidence type="ECO:0008006" key="9">
    <source>
        <dbReference type="Google" id="ProtNLM"/>
    </source>
</evidence>
<feature type="transmembrane region" description="Helical" evidence="7">
    <location>
        <begin position="151"/>
        <end position="173"/>
    </location>
</feature>
<dbReference type="PANTHER" id="PTHR40043">
    <property type="entry name" value="UPF0719 INNER MEMBRANE PROTEIN YJFL"/>
    <property type="match status" value="1"/>
</dbReference>
<evidence type="ECO:0000256" key="2">
    <source>
        <dbReference type="ARBA" id="ARBA00005779"/>
    </source>
</evidence>
<dbReference type="Pfam" id="PF03994">
    <property type="entry name" value="DUF350"/>
    <property type="match status" value="2"/>
</dbReference>
<dbReference type="AlphaFoldDB" id="A0A6S6U537"/>
<organism evidence="8">
    <name type="scientific">uncultured Aureispira sp</name>
    <dbReference type="NCBI Taxonomy" id="1331704"/>
    <lineage>
        <taxon>Bacteria</taxon>
        <taxon>Pseudomonadati</taxon>
        <taxon>Bacteroidota</taxon>
        <taxon>Saprospiria</taxon>
        <taxon>Saprospirales</taxon>
        <taxon>Saprospiraceae</taxon>
        <taxon>Aureispira</taxon>
        <taxon>environmental samples</taxon>
    </lineage>
</organism>
<keyword evidence="5 7" id="KW-1133">Transmembrane helix</keyword>
<dbReference type="GO" id="GO:0005886">
    <property type="term" value="C:plasma membrane"/>
    <property type="evidence" value="ECO:0007669"/>
    <property type="project" value="UniProtKB-SubCell"/>
</dbReference>
<evidence type="ECO:0000256" key="5">
    <source>
        <dbReference type="ARBA" id="ARBA00022989"/>
    </source>
</evidence>
<keyword evidence="6 7" id="KW-0472">Membrane</keyword>
<feature type="transmembrane region" description="Helical" evidence="7">
    <location>
        <begin position="124"/>
        <end position="145"/>
    </location>
</feature>
<evidence type="ECO:0000256" key="3">
    <source>
        <dbReference type="ARBA" id="ARBA00022475"/>
    </source>
</evidence>
<gene>
    <name evidence="8" type="ORF">HELGO_WM24933</name>
</gene>
<evidence type="ECO:0000313" key="8">
    <source>
        <dbReference type="EMBL" id="CAA6829555.1"/>
    </source>
</evidence>
<keyword evidence="4 7" id="KW-0812">Transmembrane</keyword>
<reference evidence="8" key="1">
    <citation type="submission" date="2020-01" db="EMBL/GenBank/DDBJ databases">
        <authorList>
            <person name="Meier V. D."/>
            <person name="Meier V D."/>
        </authorList>
    </citation>
    <scope>NUCLEOTIDE SEQUENCE</scope>
    <source>
        <strain evidence="8">HLG_WM_MAG_10</strain>
    </source>
</reference>
<comment type="similarity">
    <text evidence="2">Belongs to the UPF0719 family.</text>
</comment>
<feature type="transmembrane region" description="Helical" evidence="7">
    <location>
        <begin position="51"/>
        <end position="72"/>
    </location>
</feature>
<evidence type="ECO:0000256" key="7">
    <source>
        <dbReference type="SAM" id="Phobius"/>
    </source>
</evidence>
<protein>
    <recommendedName>
        <fullName evidence="9">DUF350 domain-containing protein</fullName>
    </recommendedName>
</protein>
<feature type="transmembrane region" description="Helical" evidence="7">
    <location>
        <begin position="264"/>
        <end position="284"/>
    </location>
</feature>
<evidence type="ECO:0000256" key="1">
    <source>
        <dbReference type="ARBA" id="ARBA00004651"/>
    </source>
</evidence>
<evidence type="ECO:0000256" key="4">
    <source>
        <dbReference type="ARBA" id="ARBA00022692"/>
    </source>
</evidence>
<dbReference type="PANTHER" id="PTHR40043:SF1">
    <property type="entry name" value="UPF0719 INNER MEMBRANE PROTEIN YJFL"/>
    <property type="match status" value="1"/>
</dbReference>